<evidence type="ECO:0000259" key="1">
    <source>
        <dbReference type="Pfam" id="PF00582"/>
    </source>
</evidence>
<dbReference type="VEuPathDB" id="FungiDB:PHYBLDRAFT_183863"/>
<feature type="domain" description="UspA" evidence="1">
    <location>
        <begin position="5"/>
        <end position="156"/>
    </location>
</feature>
<dbReference type="Proteomes" id="UP000077315">
    <property type="component" value="Unassembled WGS sequence"/>
</dbReference>
<dbReference type="PANTHER" id="PTHR46100">
    <property type="entry name" value="IMP2'P"/>
    <property type="match status" value="1"/>
</dbReference>
<gene>
    <name evidence="2" type="ORF">PHYBLDRAFT_183863</name>
</gene>
<dbReference type="SUPFAM" id="SSF52402">
    <property type="entry name" value="Adenine nucleotide alpha hydrolases-like"/>
    <property type="match status" value="1"/>
</dbReference>
<dbReference type="Pfam" id="PF00582">
    <property type="entry name" value="Usp"/>
    <property type="match status" value="1"/>
</dbReference>
<dbReference type="EMBL" id="KV441003">
    <property type="protein sequence ID" value="OAD66406.1"/>
    <property type="molecule type" value="Genomic_DNA"/>
</dbReference>
<dbReference type="InParanoid" id="A0A167JNZ1"/>
<dbReference type="InterPro" id="IPR014729">
    <property type="entry name" value="Rossmann-like_a/b/a_fold"/>
</dbReference>
<evidence type="ECO:0000313" key="3">
    <source>
        <dbReference type="Proteomes" id="UP000077315"/>
    </source>
</evidence>
<dbReference type="PRINTS" id="PR01438">
    <property type="entry name" value="UNVRSLSTRESS"/>
</dbReference>
<sequence>MSSSRQIVLSIDPLSEEADYTVQWVAENFLRKTDNIYIFMVLVVEDDNDVSDELEAVVFDDGTLSDIQKETAAQNSLAMANIVKRLNAKGFNNVSYRIYKAMASKACDTLVQYIDSQKTDCLVMGSRSLSGWKRFFMGSFSDYVQSQAKCPVLIVK</sequence>
<dbReference type="OrthoDB" id="843225at2759"/>
<protein>
    <recommendedName>
        <fullName evidence="1">UspA domain-containing protein</fullName>
    </recommendedName>
</protein>
<dbReference type="InterPro" id="IPR006015">
    <property type="entry name" value="Universal_stress_UspA"/>
</dbReference>
<dbReference type="RefSeq" id="XP_018284446.1">
    <property type="nucleotide sequence ID" value="XM_018438847.1"/>
</dbReference>
<dbReference type="PANTHER" id="PTHR46100:SF4">
    <property type="entry name" value="USPA DOMAIN-CONTAINING PROTEIN"/>
    <property type="match status" value="1"/>
</dbReference>
<evidence type="ECO:0000313" key="2">
    <source>
        <dbReference type="EMBL" id="OAD66406.1"/>
    </source>
</evidence>
<dbReference type="GeneID" id="28999753"/>
<reference evidence="3" key="1">
    <citation type="submission" date="2015-06" db="EMBL/GenBank/DDBJ databases">
        <title>Expansion of signal transduction pathways in fungi by whole-genome duplication.</title>
        <authorList>
            <consortium name="DOE Joint Genome Institute"/>
            <person name="Corrochano L.M."/>
            <person name="Kuo A."/>
            <person name="Marcet-Houben M."/>
            <person name="Polaino S."/>
            <person name="Salamov A."/>
            <person name="Villalobos J.M."/>
            <person name="Alvarez M.I."/>
            <person name="Avalos J."/>
            <person name="Benito E.P."/>
            <person name="Benoit I."/>
            <person name="Burger G."/>
            <person name="Camino L.P."/>
            <person name="Canovas D."/>
            <person name="Cerda-Olmedo E."/>
            <person name="Cheng J.-F."/>
            <person name="Dominguez A."/>
            <person name="Elias M."/>
            <person name="Eslava A.P."/>
            <person name="Glaser F."/>
            <person name="Grimwood J."/>
            <person name="Gutierrez G."/>
            <person name="Heitman J."/>
            <person name="Henrissat B."/>
            <person name="Iturriaga E.A."/>
            <person name="Lang B.F."/>
            <person name="Lavin J.L."/>
            <person name="Lee S."/>
            <person name="Li W."/>
            <person name="Lindquist E."/>
            <person name="Lopez-Garcia S."/>
            <person name="Luque E.M."/>
            <person name="Marcos A.T."/>
            <person name="Martin J."/>
            <person name="McCluskey K."/>
            <person name="Medina H.R."/>
            <person name="Miralles-Duran A."/>
            <person name="Miyazaki A."/>
            <person name="Munoz-Torres E."/>
            <person name="Oguiza J.A."/>
            <person name="Ohm R."/>
            <person name="Olmedo M."/>
            <person name="Orejas M."/>
            <person name="Ortiz-Castellanos L."/>
            <person name="Pisabarro A.G."/>
            <person name="Rodriguez-Romero J."/>
            <person name="Ruiz-Herrera J."/>
            <person name="Ruiz-Vazquez R."/>
            <person name="Sanz C."/>
            <person name="Schackwitz W."/>
            <person name="Schmutz J."/>
            <person name="Shahriari M."/>
            <person name="Shelest E."/>
            <person name="Silva-Franco F."/>
            <person name="Soanes D."/>
            <person name="Syed K."/>
            <person name="Tagua V.G."/>
            <person name="Talbot N.J."/>
            <person name="Thon M."/>
            <person name="De vries R.P."/>
            <person name="Wiebenga A."/>
            <person name="Yadav J.S."/>
            <person name="Braun E.L."/>
            <person name="Baker S."/>
            <person name="Garre V."/>
            <person name="Horwitz B."/>
            <person name="Torres-Martinez S."/>
            <person name="Idnurm A."/>
            <person name="Herrera-Estrella A."/>
            <person name="Gabaldon T."/>
            <person name="Grigoriev I.V."/>
        </authorList>
    </citation>
    <scope>NUCLEOTIDE SEQUENCE [LARGE SCALE GENOMIC DNA]</scope>
    <source>
        <strain evidence="3">NRRL 1555(-)</strain>
    </source>
</reference>
<dbReference type="CDD" id="cd23659">
    <property type="entry name" value="USP_At3g01520-like"/>
    <property type="match status" value="1"/>
</dbReference>
<keyword evidence="3" id="KW-1185">Reference proteome</keyword>
<organism evidence="2 3">
    <name type="scientific">Phycomyces blakesleeanus (strain ATCC 8743b / DSM 1359 / FGSC 10004 / NBRC 33097 / NRRL 1555)</name>
    <dbReference type="NCBI Taxonomy" id="763407"/>
    <lineage>
        <taxon>Eukaryota</taxon>
        <taxon>Fungi</taxon>
        <taxon>Fungi incertae sedis</taxon>
        <taxon>Mucoromycota</taxon>
        <taxon>Mucoromycotina</taxon>
        <taxon>Mucoromycetes</taxon>
        <taxon>Mucorales</taxon>
        <taxon>Phycomycetaceae</taxon>
        <taxon>Phycomyces</taxon>
    </lineage>
</organism>
<dbReference type="InterPro" id="IPR006016">
    <property type="entry name" value="UspA"/>
</dbReference>
<proteinExistence type="predicted"/>
<name>A0A167JNZ1_PHYB8</name>
<accession>A0A167JNZ1</accession>
<dbReference type="AlphaFoldDB" id="A0A167JNZ1"/>
<dbReference type="Gene3D" id="3.40.50.620">
    <property type="entry name" value="HUPs"/>
    <property type="match status" value="1"/>
</dbReference>